<evidence type="ECO:0000256" key="5">
    <source>
        <dbReference type="SAM" id="Phobius"/>
    </source>
</evidence>
<evidence type="ECO:0000256" key="4">
    <source>
        <dbReference type="SAM" id="MobiDB-lite"/>
    </source>
</evidence>
<keyword evidence="5" id="KW-1133">Transmembrane helix</keyword>
<evidence type="ECO:0000259" key="6">
    <source>
        <dbReference type="Pfam" id="PF02714"/>
    </source>
</evidence>
<dbReference type="GO" id="GO:0005227">
    <property type="term" value="F:calcium-activated cation channel activity"/>
    <property type="evidence" value="ECO:0007669"/>
    <property type="project" value="InterPro"/>
</dbReference>
<dbReference type="InterPro" id="IPR027815">
    <property type="entry name" value="CSC1/OSCA1-like_cyt"/>
</dbReference>
<dbReference type="InterPro" id="IPR003864">
    <property type="entry name" value="CSC1/OSCA1-like_7TM"/>
</dbReference>
<evidence type="ECO:0000313" key="8">
    <source>
        <dbReference type="EMBL" id="KAL0363177.1"/>
    </source>
</evidence>
<keyword evidence="5" id="KW-0472">Membrane</keyword>
<keyword evidence="1" id="KW-0106">Calcium</keyword>
<feature type="transmembrane region" description="Helical" evidence="5">
    <location>
        <begin position="141"/>
        <end position="165"/>
    </location>
</feature>
<evidence type="ECO:0000256" key="1">
    <source>
        <dbReference type="ARBA" id="ARBA00022837"/>
    </source>
</evidence>
<feature type="transmembrane region" description="Helical" evidence="5">
    <location>
        <begin position="335"/>
        <end position="355"/>
    </location>
</feature>
<dbReference type="Pfam" id="PF14703">
    <property type="entry name" value="PHM7_cyt"/>
    <property type="match status" value="1"/>
</dbReference>
<name>A0AAW2Q5Z6_9LAMI</name>
<reference evidence="8" key="1">
    <citation type="submission" date="2020-06" db="EMBL/GenBank/DDBJ databases">
        <authorList>
            <person name="Li T."/>
            <person name="Hu X."/>
            <person name="Zhang T."/>
            <person name="Song X."/>
            <person name="Zhang H."/>
            <person name="Dai N."/>
            <person name="Sheng W."/>
            <person name="Hou X."/>
            <person name="Wei L."/>
        </authorList>
    </citation>
    <scope>NUCLEOTIDE SEQUENCE</scope>
    <source>
        <strain evidence="8">KEN8</strain>
        <tissue evidence="8">Leaf</tissue>
    </source>
</reference>
<accession>A0AAW2Q5Z6</accession>
<dbReference type="PANTHER" id="PTHR13018">
    <property type="entry name" value="PROBABLE MEMBRANE PROTEIN DUF221-RELATED"/>
    <property type="match status" value="1"/>
</dbReference>
<dbReference type="Pfam" id="PF02714">
    <property type="entry name" value="RSN1_7TM"/>
    <property type="match status" value="1"/>
</dbReference>
<keyword evidence="3" id="KW-0407">Ion channel</keyword>
<evidence type="ECO:0000259" key="7">
    <source>
        <dbReference type="Pfam" id="PF14703"/>
    </source>
</evidence>
<dbReference type="PANTHER" id="PTHR13018:SF5">
    <property type="entry name" value="RE44586P"/>
    <property type="match status" value="1"/>
</dbReference>
<dbReference type="EMBL" id="JACGWM010000007">
    <property type="protein sequence ID" value="KAL0363177.1"/>
    <property type="molecule type" value="Genomic_DNA"/>
</dbReference>
<evidence type="ECO:0000256" key="3">
    <source>
        <dbReference type="ARBA" id="ARBA00023303"/>
    </source>
</evidence>
<proteinExistence type="predicted"/>
<feature type="region of interest" description="Disordered" evidence="4">
    <location>
        <begin position="406"/>
        <end position="452"/>
    </location>
</feature>
<keyword evidence="2" id="KW-0406">Ion transport</keyword>
<keyword evidence="5" id="KW-0812">Transmembrane</keyword>
<keyword evidence="2" id="KW-0813">Transport</keyword>
<dbReference type="InterPro" id="IPR045122">
    <property type="entry name" value="Csc1-like"/>
</dbReference>
<evidence type="ECO:0000256" key="2">
    <source>
        <dbReference type="ARBA" id="ARBA00023065"/>
    </source>
</evidence>
<organism evidence="8">
    <name type="scientific">Sesamum calycinum</name>
    <dbReference type="NCBI Taxonomy" id="2727403"/>
    <lineage>
        <taxon>Eukaryota</taxon>
        <taxon>Viridiplantae</taxon>
        <taxon>Streptophyta</taxon>
        <taxon>Embryophyta</taxon>
        <taxon>Tracheophyta</taxon>
        <taxon>Spermatophyta</taxon>
        <taxon>Magnoliopsida</taxon>
        <taxon>eudicotyledons</taxon>
        <taxon>Gunneridae</taxon>
        <taxon>Pentapetalae</taxon>
        <taxon>asterids</taxon>
        <taxon>lamiids</taxon>
        <taxon>Lamiales</taxon>
        <taxon>Pedaliaceae</taxon>
        <taxon>Sesamum</taxon>
    </lineage>
</organism>
<feature type="domain" description="CSC1/OSCA1-like cytosolic" evidence="7">
    <location>
        <begin position="2"/>
        <end position="128"/>
    </location>
</feature>
<protein>
    <submittedName>
        <fullName evidence="8">Protein OSCA1</fullName>
    </submittedName>
</protein>
<feature type="domain" description="CSC1/OSCA1-like 7TM region" evidence="6">
    <location>
        <begin position="183"/>
        <end position="329"/>
    </location>
</feature>
<dbReference type="GO" id="GO:0005886">
    <property type="term" value="C:plasma membrane"/>
    <property type="evidence" value="ECO:0007669"/>
    <property type="project" value="TreeGrafter"/>
</dbReference>
<sequence length="452" mass="51523">MQVVINANKLAKLVKEKKSKQNWLDYYQLKYSRNPSQRPTKKTGFLGLCGDKVDAINYQTAEIERLSKEIAEERERVKTDPKCIMPAAFVSFKTRWGAAVCAQTQQTRNPTLWLTEWASEPRDVYWDNLAIPYVSLTIRRLIVAVAFFFLTFFFMIPVTIVQSLANIEGIEKRVPFLKPVIETIAPTIGVAIPMKATFFITYIMVDGWAGVAGEILRLKPLIIFHLKNFFLVKTEKDREAAMDPGSVGFDTGEPQIQLYFLLGLVYAVVTPVFLPFILVFFALAYVVFRHQIINVYNQEYESAGAFWPDVHGRIIFALVFSQLVLMGLMSTKGAAASTPFLIALPVLTIFFHRFCKGRYEPAFVKYPLQEAMIKDTLERAREPGLNLKGYLQYAYVHPVFKNDEDDEDDDLHGKLEESITIIPTKRQSRRNTPVPSKISSESSADVIPEKEF</sequence>
<reference evidence="8" key="2">
    <citation type="journal article" date="2024" name="Plant">
        <title>Genomic evolution and insights into agronomic trait innovations of Sesamum species.</title>
        <authorList>
            <person name="Miao H."/>
            <person name="Wang L."/>
            <person name="Qu L."/>
            <person name="Liu H."/>
            <person name="Sun Y."/>
            <person name="Le M."/>
            <person name="Wang Q."/>
            <person name="Wei S."/>
            <person name="Zheng Y."/>
            <person name="Lin W."/>
            <person name="Duan Y."/>
            <person name="Cao H."/>
            <person name="Xiong S."/>
            <person name="Wang X."/>
            <person name="Wei L."/>
            <person name="Li C."/>
            <person name="Ma Q."/>
            <person name="Ju M."/>
            <person name="Zhao R."/>
            <person name="Li G."/>
            <person name="Mu C."/>
            <person name="Tian Q."/>
            <person name="Mei H."/>
            <person name="Zhang T."/>
            <person name="Gao T."/>
            <person name="Zhang H."/>
        </authorList>
    </citation>
    <scope>NUCLEOTIDE SEQUENCE</scope>
    <source>
        <strain evidence="8">KEN8</strain>
    </source>
</reference>
<gene>
    <name evidence="8" type="ORF">Scaly_1272900</name>
</gene>
<comment type="caution">
    <text evidence="8">The sequence shown here is derived from an EMBL/GenBank/DDBJ whole genome shotgun (WGS) entry which is preliminary data.</text>
</comment>
<feature type="compositionally biased region" description="Polar residues" evidence="4">
    <location>
        <begin position="430"/>
        <end position="443"/>
    </location>
</feature>
<feature type="transmembrane region" description="Helical" evidence="5">
    <location>
        <begin position="258"/>
        <end position="288"/>
    </location>
</feature>
<dbReference type="AlphaFoldDB" id="A0AAW2Q5Z6"/>